<dbReference type="Proteomes" id="UP001194580">
    <property type="component" value="Unassembled WGS sequence"/>
</dbReference>
<sequence length="201" mass="22624">NDRIRDDVKEKVTRMWSKKREQDTVSEVFTDERKRKTMDGMLKGRVSTGMNDRAVGRVKAGCDDTVTFKKCNLTTIVDTGARQSLYSESPQANIAEAANYGDPGNSTATMDAGLIEEANDDMYEFPQMDEEELGTVIEAEAKAREQKRLKTVTVRLQDTVREELLKGNIDSESLDESSKNLEGGSTDYNKMVRMLSKTQEF</sequence>
<feature type="non-terminal residue" evidence="1">
    <location>
        <position position="1"/>
    </location>
</feature>
<reference evidence="1" key="1">
    <citation type="journal article" date="2020" name="Fungal Divers.">
        <title>Resolving the Mortierellaceae phylogeny through synthesis of multi-gene phylogenetics and phylogenomics.</title>
        <authorList>
            <person name="Vandepol N."/>
            <person name="Liber J."/>
            <person name="Desiro A."/>
            <person name="Na H."/>
            <person name="Kennedy M."/>
            <person name="Barry K."/>
            <person name="Grigoriev I.V."/>
            <person name="Miller A.N."/>
            <person name="O'Donnell K."/>
            <person name="Stajich J.E."/>
            <person name="Bonito G."/>
        </authorList>
    </citation>
    <scope>NUCLEOTIDE SEQUENCE</scope>
    <source>
        <strain evidence="1">NRRL 28262</strain>
    </source>
</reference>
<organism evidence="1 2">
    <name type="scientific">Linnemannia exigua</name>
    <dbReference type="NCBI Taxonomy" id="604196"/>
    <lineage>
        <taxon>Eukaryota</taxon>
        <taxon>Fungi</taxon>
        <taxon>Fungi incertae sedis</taxon>
        <taxon>Mucoromycota</taxon>
        <taxon>Mortierellomycotina</taxon>
        <taxon>Mortierellomycetes</taxon>
        <taxon>Mortierellales</taxon>
        <taxon>Mortierellaceae</taxon>
        <taxon>Linnemannia</taxon>
    </lineage>
</organism>
<dbReference type="AlphaFoldDB" id="A0AAD4D1C9"/>
<gene>
    <name evidence="1" type="ORF">BGZ95_008229</name>
</gene>
<accession>A0AAD4D1C9</accession>
<comment type="caution">
    <text evidence="1">The sequence shown here is derived from an EMBL/GenBank/DDBJ whole genome shotgun (WGS) entry which is preliminary data.</text>
</comment>
<proteinExistence type="predicted"/>
<dbReference type="EMBL" id="JAAAIL010004239">
    <property type="protein sequence ID" value="KAG0248072.1"/>
    <property type="molecule type" value="Genomic_DNA"/>
</dbReference>
<protein>
    <submittedName>
        <fullName evidence="1">Uncharacterized protein</fullName>
    </submittedName>
</protein>
<evidence type="ECO:0000313" key="2">
    <source>
        <dbReference type="Proteomes" id="UP001194580"/>
    </source>
</evidence>
<evidence type="ECO:0000313" key="1">
    <source>
        <dbReference type="EMBL" id="KAG0248072.1"/>
    </source>
</evidence>
<name>A0AAD4D1C9_9FUNG</name>
<keyword evidence="2" id="KW-1185">Reference proteome</keyword>